<dbReference type="GO" id="GO:0005829">
    <property type="term" value="C:cytosol"/>
    <property type="evidence" value="ECO:0007669"/>
    <property type="project" value="GOC"/>
</dbReference>
<sequence>MDDDDFGGFEAAESYEFGNGEKQTTSPAIAWAAFPTVPEVHRSDVLLEHSMPSSCLVPSDSFILSGDNVASVVQTANSVINPAVLEEQVNPQFLTFSIQADVPVASSNVTEDKTLVMSTTALIDAETQRTNEPKSSLQQAVANLEIKLCTAEEEKLKIKKEVEYLLEKHSVLEMDFLKEKETKVLPHQDHYRTLQEKHKQELEDMRKAGHEALSIIVEEFKALLQSTVQQQEAAIEKQYILAIEKHSHKCEELLNAQVWMCTCKNLHDFLLVSTLFCLKKLPPALGAQHRKDMELLERVQRRHQDDPRDGAALLGGKAGRAEKEVVQEAVLKAVEEERRNMEKIHAEERKIWEAERDSHKENIAQAVSEAMQEQRKQNQEIVKEALMEEQKRSEKAIEEAVKRTREELMEYVKEQKRVSYQWLMGFTACSEKLK</sequence>
<dbReference type="EMBL" id="WEIV01007737">
    <property type="protein sequence ID" value="NWI51703.1"/>
    <property type="molecule type" value="Genomic_DNA"/>
</dbReference>
<dbReference type="InterPro" id="IPR034592">
    <property type="entry name" value="CCDC91"/>
</dbReference>
<keyword evidence="1" id="KW-0175">Coiled coil</keyword>
<proteinExistence type="predicted"/>
<comment type="caution">
    <text evidence="2">The sequence shown here is derived from an EMBL/GenBank/DDBJ whole genome shotgun (WGS) entry which is preliminary data.</text>
</comment>
<feature type="non-terminal residue" evidence="2">
    <location>
        <position position="434"/>
    </location>
</feature>
<dbReference type="PANTHER" id="PTHR35072:SF1">
    <property type="entry name" value="COILED-COIL DOMAIN-CONTAINING PROTEIN 91"/>
    <property type="match status" value="1"/>
</dbReference>
<organism evidence="2 3">
    <name type="scientific">Calyptomena viridis</name>
    <name type="common">Lesser green broadbill</name>
    <dbReference type="NCBI Taxonomy" id="135972"/>
    <lineage>
        <taxon>Eukaryota</taxon>
        <taxon>Metazoa</taxon>
        <taxon>Chordata</taxon>
        <taxon>Craniata</taxon>
        <taxon>Vertebrata</taxon>
        <taxon>Euteleostomi</taxon>
        <taxon>Archelosauria</taxon>
        <taxon>Archosauria</taxon>
        <taxon>Dinosauria</taxon>
        <taxon>Saurischia</taxon>
        <taxon>Theropoda</taxon>
        <taxon>Coelurosauria</taxon>
        <taxon>Aves</taxon>
        <taxon>Neognathae</taxon>
        <taxon>Neoaves</taxon>
        <taxon>Telluraves</taxon>
        <taxon>Australaves</taxon>
        <taxon>Passeriformes</taxon>
        <taxon>Eurylaimidae</taxon>
        <taxon>Calyptomena</taxon>
    </lineage>
</organism>
<dbReference type="GO" id="GO:0005802">
    <property type="term" value="C:trans-Golgi network"/>
    <property type="evidence" value="ECO:0007669"/>
    <property type="project" value="TreeGrafter"/>
</dbReference>
<name>A0A851C5I8_CALVR</name>
<reference evidence="2" key="1">
    <citation type="submission" date="2019-10" db="EMBL/GenBank/DDBJ databases">
        <title>Bird 10,000 Genomes (B10K) Project - Family phase.</title>
        <authorList>
            <person name="Zhang G."/>
        </authorList>
    </citation>
    <scope>NUCLEOTIDE SEQUENCE</scope>
    <source>
        <strain evidence="2">B10K-DU-002-55</strain>
        <tissue evidence="2">Muscle</tissue>
    </source>
</reference>
<dbReference type="GO" id="GO:0090160">
    <property type="term" value="P:Golgi to lysosome transport"/>
    <property type="evidence" value="ECO:0007669"/>
    <property type="project" value="TreeGrafter"/>
</dbReference>
<feature type="coiled-coil region" evidence="1">
    <location>
        <begin position="331"/>
        <end position="414"/>
    </location>
</feature>
<dbReference type="AlphaFoldDB" id="A0A851C5I8"/>
<gene>
    <name evidence="2" type="primary">Ccdc91</name>
    <name evidence="2" type="ORF">CALVIR_R02810</name>
</gene>
<dbReference type="PANTHER" id="PTHR35072">
    <property type="entry name" value="COILED-COIL DOMAIN-CONTAINING PROTEIN 91"/>
    <property type="match status" value="1"/>
</dbReference>
<evidence type="ECO:0000256" key="1">
    <source>
        <dbReference type="SAM" id="Coils"/>
    </source>
</evidence>
<accession>A0A851C5I8</accession>
<dbReference type="Proteomes" id="UP000642973">
    <property type="component" value="Unassembled WGS sequence"/>
</dbReference>
<evidence type="ECO:0000313" key="2">
    <source>
        <dbReference type="EMBL" id="NWI51703.1"/>
    </source>
</evidence>
<evidence type="ECO:0000313" key="3">
    <source>
        <dbReference type="Proteomes" id="UP000642973"/>
    </source>
</evidence>
<protein>
    <submittedName>
        <fullName evidence="2">CCD91 protein</fullName>
    </submittedName>
</protein>
<keyword evidence="3" id="KW-1185">Reference proteome</keyword>
<feature type="non-terminal residue" evidence="2">
    <location>
        <position position="1"/>
    </location>
</feature>